<evidence type="ECO:0000256" key="4">
    <source>
        <dbReference type="ARBA" id="ARBA00023204"/>
    </source>
</evidence>
<dbReference type="Pfam" id="PF15630">
    <property type="entry name" value="CENP-S"/>
    <property type="match status" value="1"/>
</dbReference>
<feature type="region of interest" description="Disordered" evidence="5">
    <location>
        <begin position="101"/>
        <end position="123"/>
    </location>
</feature>
<dbReference type="PANTHER" id="PTHR22980">
    <property type="entry name" value="CORTISTATIN"/>
    <property type="match status" value="1"/>
</dbReference>
<evidence type="ECO:0000256" key="5">
    <source>
        <dbReference type="SAM" id="MobiDB-lite"/>
    </source>
</evidence>
<evidence type="ECO:0000313" key="7">
    <source>
        <dbReference type="Proteomes" id="UP001201980"/>
    </source>
</evidence>
<keyword evidence="2" id="KW-0227">DNA damage</keyword>
<keyword evidence="4" id="KW-0234">DNA repair</keyword>
<sequence>MPDVEDEETREALKQALWFSVGKIVDEQTIARRINATPQFIGALAEMVFTQVENVAKDLETFSRHAGRTTITTDDVLLLARRNEDLHDMIKDFIDNQKAEKAERAAAAGKSAKGRATGRGGRK</sequence>
<dbReference type="GO" id="GO:0046982">
    <property type="term" value="F:protein heterodimerization activity"/>
    <property type="evidence" value="ECO:0007669"/>
    <property type="project" value="InterPro"/>
</dbReference>
<accession>A0AAD5WR29</accession>
<dbReference type="CDD" id="cd22919">
    <property type="entry name" value="HFD_CENP-S"/>
    <property type="match status" value="1"/>
</dbReference>
<protein>
    <recommendedName>
        <fullName evidence="8">Centromere protein S</fullName>
    </recommendedName>
</protein>
<dbReference type="EMBL" id="JAKWBI020000183">
    <property type="protein sequence ID" value="KAJ2899977.1"/>
    <property type="molecule type" value="Genomic_DNA"/>
</dbReference>
<evidence type="ECO:0008006" key="8">
    <source>
        <dbReference type="Google" id="ProtNLM"/>
    </source>
</evidence>
<comment type="similarity">
    <text evidence="1">Belongs to the TAF9 family. CENP-S/MHF1 subfamily.</text>
</comment>
<comment type="caution">
    <text evidence="6">The sequence shown here is derived from an EMBL/GenBank/DDBJ whole genome shotgun (WGS) entry which is preliminary data.</text>
</comment>
<dbReference type="GO" id="GO:0003682">
    <property type="term" value="F:chromatin binding"/>
    <property type="evidence" value="ECO:0007669"/>
    <property type="project" value="TreeGrafter"/>
</dbReference>
<proteinExistence type="inferred from homology"/>
<dbReference type="InterPro" id="IPR029003">
    <property type="entry name" value="CENP-S/Mhf1"/>
</dbReference>
<dbReference type="GO" id="GO:0003677">
    <property type="term" value="F:DNA binding"/>
    <property type="evidence" value="ECO:0007669"/>
    <property type="project" value="UniProtKB-KW"/>
</dbReference>
<keyword evidence="7" id="KW-1185">Reference proteome</keyword>
<evidence type="ECO:0000256" key="1">
    <source>
        <dbReference type="ARBA" id="ARBA00006612"/>
    </source>
</evidence>
<dbReference type="InterPro" id="IPR009072">
    <property type="entry name" value="Histone-fold"/>
</dbReference>
<dbReference type="Proteomes" id="UP001201980">
    <property type="component" value="Unassembled WGS sequence"/>
</dbReference>
<dbReference type="GO" id="GO:0000712">
    <property type="term" value="P:resolution of meiotic recombination intermediates"/>
    <property type="evidence" value="ECO:0007669"/>
    <property type="project" value="TreeGrafter"/>
</dbReference>
<feature type="compositionally biased region" description="Low complexity" evidence="5">
    <location>
        <begin position="105"/>
        <end position="115"/>
    </location>
</feature>
<dbReference type="Gene3D" id="1.10.20.10">
    <property type="entry name" value="Histone, subunit A"/>
    <property type="match status" value="1"/>
</dbReference>
<keyword evidence="3" id="KW-0238">DNA-binding</keyword>
<dbReference type="SUPFAM" id="SSF47113">
    <property type="entry name" value="Histone-fold"/>
    <property type="match status" value="1"/>
</dbReference>
<gene>
    <name evidence="6" type="ORF">MKZ38_002696</name>
</gene>
<reference evidence="6" key="1">
    <citation type="submission" date="2022-07" db="EMBL/GenBank/DDBJ databases">
        <title>Draft genome sequence of Zalerion maritima ATCC 34329, a (micro)plastics degrading marine fungus.</title>
        <authorList>
            <person name="Paco A."/>
            <person name="Goncalves M.F.M."/>
            <person name="Rocha-Santos T.A.P."/>
            <person name="Alves A."/>
        </authorList>
    </citation>
    <scope>NUCLEOTIDE SEQUENCE</scope>
    <source>
        <strain evidence="6">ATCC 34329</strain>
    </source>
</reference>
<evidence type="ECO:0000256" key="3">
    <source>
        <dbReference type="ARBA" id="ARBA00023125"/>
    </source>
</evidence>
<dbReference type="AlphaFoldDB" id="A0AAD5WR29"/>
<dbReference type="GO" id="GO:0031297">
    <property type="term" value="P:replication fork processing"/>
    <property type="evidence" value="ECO:0007669"/>
    <property type="project" value="TreeGrafter"/>
</dbReference>
<evidence type="ECO:0000256" key="2">
    <source>
        <dbReference type="ARBA" id="ARBA00022763"/>
    </source>
</evidence>
<dbReference type="PANTHER" id="PTHR22980:SF0">
    <property type="entry name" value="CENTROMERE PROTEIN S"/>
    <property type="match status" value="1"/>
</dbReference>
<name>A0AAD5WR29_9PEZI</name>
<evidence type="ECO:0000313" key="6">
    <source>
        <dbReference type="EMBL" id="KAJ2899977.1"/>
    </source>
</evidence>
<dbReference type="GO" id="GO:0006281">
    <property type="term" value="P:DNA repair"/>
    <property type="evidence" value="ECO:0007669"/>
    <property type="project" value="UniProtKB-KW"/>
</dbReference>
<dbReference type="GO" id="GO:0071821">
    <property type="term" value="C:FANCM-MHF complex"/>
    <property type="evidence" value="ECO:0007669"/>
    <property type="project" value="InterPro"/>
</dbReference>
<organism evidence="6 7">
    <name type="scientific">Zalerion maritima</name>
    <dbReference type="NCBI Taxonomy" id="339359"/>
    <lineage>
        <taxon>Eukaryota</taxon>
        <taxon>Fungi</taxon>
        <taxon>Dikarya</taxon>
        <taxon>Ascomycota</taxon>
        <taxon>Pezizomycotina</taxon>
        <taxon>Sordariomycetes</taxon>
        <taxon>Lulworthiomycetidae</taxon>
        <taxon>Lulworthiales</taxon>
        <taxon>Lulworthiaceae</taxon>
        <taxon>Zalerion</taxon>
    </lineage>
</organism>